<evidence type="ECO:0000313" key="1">
    <source>
        <dbReference type="EMBL" id="AQP43549.1"/>
    </source>
</evidence>
<dbReference type="SMART" id="SM00382">
    <property type="entry name" value="AAA"/>
    <property type="match status" value="1"/>
</dbReference>
<dbReference type="RefSeq" id="WP_143028234.1">
    <property type="nucleotide sequence ID" value="NZ_CP019605.1"/>
</dbReference>
<dbReference type="SUPFAM" id="SSF52540">
    <property type="entry name" value="P-loop containing nucleoside triphosphate hydrolases"/>
    <property type="match status" value="1"/>
</dbReference>
<keyword evidence="2" id="KW-1185">Reference proteome</keyword>
<dbReference type="GO" id="GO:0016887">
    <property type="term" value="F:ATP hydrolysis activity"/>
    <property type="evidence" value="ECO:0007669"/>
    <property type="project" value="InterPro"/>
</dbReference>
<dbReference type="InterPro" id="IPR003593">
    <property type="entry name" value="AAA+_ATPase"/>
</dbReference>
<dbReference type="InterPro" id="IPR003959">
    <property type="entry name" value="ATPase_AAA_core"/>
</dbReference>
<dbReference type="GO" id="GO:0005524">
    <property type="term" value="F:ATP binding"/>
    <property type="evidence" value="ECO:0007669"/>
    <property type="project" value="InterPro"/>
</dbReference>
<sequence>MRLPRPAEPDVLARSRERLTDDLARAWQQKRSRGPELDAVLHAPEVVRALLEMTDGTCAYCERALEFQGPDGAVVAHHRPTWGAVGSEGDVDLQSYWWLTYEWTNLYPACADCVRARGTRFPVRGQRAAQGDDLAAEEPLLLDPAVDDPDEHLRYLPDGTVTALTERGRATLDVLALNRDFLVKSRLAALDGVAAPEEFPALRRQLGHTATPQAGGRVPEAAARPSGPELPMTAGIELGQANYYHATQWIERVVIRNFRPIRELEIDLARSTSERGPWTVLLGENGCGKSSVLHAIALTLMGGEQRRQLGIDARRFLRDGARKGLVEVYLSGRQEPLRLEWAHGEKDFTGPEPVAALLLGYGATRLLPRTPSPASDDRVVRVDNLFDPVAPLTDPTDWLLSLDDDTFDDVATGIHEMLALDADSELSRSRTRVTLRQGRSRSDIVTLSDGYQSMIVMASDVLRTTMRLWGRPALAEGIVLIDEIGAHLHPRWRLRIVTALRNLMPRIQFVVTTHDPLCLRGIVDGEVVVVRRNSEGDIVALTDLPPVTGMRIDQLLTSEHFGLGSTDDPEVAELWESYYRLMALTRPTAEQKKRLDHVRARLDELEQFGTTERERLLLTSAADYIAQRRETGDAVAPSGAEITAKLADLWGKYLPEAR</sequence>
<accession>A0A1Q2CBR5</accession>
<dbReference type="Gene3D" id="3.40.50.300">
    <property type="entry name" value="P-loop containing nucleotide triphosphate hydrolases"/>
    <property type="match status" value="2"/>
</dbReference>
<organism evidence="1 2">
    <name type="scientific">Tessaracoccus flavus</name>
    <dbReference type="NCBI Taxonomy" id="1610493"/>
    <lineage>
        <taxon>Bacteria</taxon>
        <taxon>Bacillati</taxon>
        <taxon>Actinomycetota</taxon>
        <taxon>Actinomycetes</taxon>
        <taxon>Propionibacteriales</taxon>
        <taxon>Propionibacteriaceae</taxon>
        <taxon>Tessaracoccus</taxon>
    </lineage>
</organism>
<protein>
    <submittedName>
        <fullName evidence="1">Uncharacterized protein</fullName>
    </submittedName>
</protein>
<dbReference type="PANTHER" id="PTHR43581:SF2">
    <property type="entry name" value="EXCINUCLEASE ATPASE SUBUNIT"/>
    <property type="match status" value="1"/>
</dbReference>
<dbReference type="OrthoDB" id="9815944at2"/>
<dbReference type="InterPro" id="IPR051396">
    <property type="entry name" value="Bact_Antivir_Def_Nuclease"/>
</dbReference>
<proteinExistence type="predicted"/>
<dbReference type="EMBL" id="CP019605">
    <property type="protein sequence ID" value="AQP43549.1"/>
    <property type="molecule type" value="Genomic_DNA"/>
</dbReference>
<dbReference type="Proteomes" id="UP000188324">
    <property type="component" value="Chromosome"/>
</dbReference>
<dbReference type="PANTHER" id="PTHR43581">
    <property type="entry name" value="ATP/GTP PHOSPHATASE"/>
    <property type="match status" value="1"/>
</dbReference>
<name>A0A1Q2CBR5_9ACTN</name>
<evidence type="ECO:0000313" key="2">
    <source>
        <dbReference type="Proteomes" id="UP000188324"/>
    </source>
</evidence>
<dbReference type="STRING" id="1610493.RPIT_00870"/>
<reference evidence="1 2" key="1">
    <citation type="journal article" date="2016" name="Int. J. Syst. Evol. Microbiol.">
        <title>Tessaracoccus flavus sp. nov., isolated from the drainage system of a lindane-producing factory.</title>
        <authorList>
            <person name="Kumari R."/>
            <person name="Singh P."/>
            <person name="Schumann P."/>
            <person name="Lal R."/>
        </authorList>
    </citation>
    <scope>NUCLEOTIDE SEQUENCE [LARGE SCALE GENOMIC DNA]</scope>
    <source>
        <strain evidence="1 2">RP1T</strain>
    </source>
</reference>
<dbReference type="AlphaFoldDB" id="A0A1Q2CBR5"/>
<dbReference type="KEGG" id="tfl:RPIT_00870"/>
<dbReference type="InterPro" id="IPR027417">
    <property type="entry name" value="P-loop_NTPase"/>
</dbReference>
<dbReference type="Pfam" id="PF13304">
    <property type="entry name" value="AAA_21"/>
    <property type="match status" value="1"/>
</dbReference>
<gene>
    <name evidence="1" type="ORF">RPIT_00870</name>
</gene>